<evidence type="ECO:0000256" key="1">
    <source>
        <dbReference type="SAM" id="Phobius"/>
    </source>
</evidence>
<keyword evidence="1" id="KW-1133">Transmembrane helix</keyword>
<gene>
    <name evidence="2" type="ORF">Cfor_06240</name>
</gene>
<comment type="caution">
    <text evidence="2">The sequence shown here is derived from an EMBL/GenBank/DDBJ whole genome shotgun (WGS) entry which is preliminary data.</text>
</comment>
<dbReference type="InterPro" id="IPR050327">
    <property type="entry name" value="Proton-linked_MCT"/>
</dbReference>
<feature type="transmembrane region" description="Helical" evidence="1">
    <location>
        <begin position="597"/>
        <end position="620"/>
    </location>
</feature>
<feature type="transmembrane region" description="Helical" evidence="1">
    <location>
        <begin position="205"/>
        <end position="225"/>
    </location>
</feature>
<dbReference type="PANTHER" id="PTHR11360:SF309">
    <property type="entry name" value="MONOCARBOXYLATE TRANSPORTER 7-LIKE PROTEIN"/>
    <property type="match status" value="1"/>
</dbReference>
<feature type="transmembrane region" description="Helical" evidence="1">
    <location>
        <begin position="505"/>
        <end position="531"/>
    </location>
</feature>
<feature type="transmembrane region" description="Helical" evidence="1">
    <location>
        <begin position="237"/>
        <end position="255"/>
    </location>
</feature>
<accession>A0A6L2PIZ2</accession>
<dbReference type="AlphaFoldDB" id="A0A6L2PIZ2"/>
<feature type="transmembrane region" description="Helical" evidence="1">
    <location>
        <begin position="543"/>
        <end position="562"/>
    </location>
</feature>
<dbReference type="OrthoDB" id="6499973at2759"/>
<feature type="transmembrane region" description="Helical" evidence="1">
    <location>
        <begin position="147"/>
        <end position="166"/>
    </location>
</feature>
<keyword evidence="1" id="KW-0812">Transmembrane</keyword>
<reference evidence="3" key="1">
    <citation type="submission" date="2020-01" db="EMBL/GenBank/DDBJ databases">
        <title>Draft genome sequence of the Termite Coptotermes fromosanus.</title>
        <authorList>
            <person name="Itakura S."/>
            <person name="Yosikawa Y."/>
            <person name="Umezawa K."/>
        </authorList>
    </citation>
    <scope>NUCLEOTIDE SEQUENCE [LARGE SCALE GENOMIC DNA]</scope>
</reference>
<feature type="transmembrane region" description="Helical" evidence="1">
    <location>
        <begin position="632"/>
        <end position="653"/>
    </location>
</feature>
<dbReference type="EMBL" id="BLKM01008101">
    <property type="protein sequence ID" value="GFG32519.1"/>
    <property type="molecule type" value="Genomic_DNA"/>
</dbReference>
<feature type="transmembrane region" description="Helical" evidence="1">
    <location>
        <begin position="172"/>
        <end position="193"/>
    </location>
</feature>
<dbReference type="InterPro" id="IPR036259">
    <property type="entry name" value="MFS_trans_sf"/>
</dbReference>
<organism evidence="2 3">
    <name type="scientific">Coptotermes formosanus</name>
    <name type="common">Formosan subterranean termite</name>
    <dbReference type="NCBI Taxonomy" id="36987"/>
    <lineage>
        <taxon>Eukaryota</taxon>
        <taxon>Metazoa</taxon>
        <taxon>Ecdysozoa</taxon>
        <taxon>Arthropoda</taxon>
        <taxon>Hexapoda</taxon>
        <taxon>Insecta</taxon>
        <taxon>Pterygota</taxon>
        <taxon>Neoptera</taxon>
        <taxon>Polyneoptera</taxon>
        <taxon>Dictyoptera</taxon>
        <taxon>Blattodea</taxon>
        <taxon>Blattoidea</taxon>
        <taxon>Termitoidae</taxon>
        <taxon>Rhinotermitidae</taxon>
        <taxon>Coptotermes</taxon>
    </lineage>
</organism>
<dbReference type="InParanoid" id="A0A6L2PIZ2"/>
<keyword evidence="1" id="KW-0472">Membrane</keyword>
<dbReference type="GO" id="GO:0008028">
    <property type="term" value="F:monocarboxylic acid transmembrane transporter activity"/>
    <property type="evidence" value="ECO:0007669"/>
    <property type="project" value="TreeGrafter"/>
</dbReference>
<dbReference type="Pfam" id="PF07690">
    <property type="entry name" value="MFS_1"/>
    <property type="match status" value="1"/>
</dbReference>
<dbReference type="InterPro" id="IPR011701">
    <property type="entry name" value="MFS"/>
</dbReference>
<dbReference type="Proteomes" id="UP000502823">
    <property type="component" value="Unassembled WGS sequence"/>
</dbReference>
<keyword evidence="3" id="KW-1185">Reference proteome</keyword>
<evidence type="ECO:0000313" key="3">
    <source>
        <dbReference type="Proteomes" id="UP000502823"/>
    </source>
</evidence>
<sequence>MKWHRSIYMQMQFAFDSRSLFYENRVKYAELQSQAILKSIILRCKTGNRDTSRYRYYHTAHLTLNADKLPTRLYRISASGLKVHKSHLRVISTSGHYLSFVPLFRGILEQLGEQTTGATVIMTALTASVNFTGLVTNHLLRTVSYRVVAVLGGLLFALGMLLTTFAHSMVHIVITYSIIAGVGMGLVAPSSYLAINSYFVSRRGLAMGFCQAGIGLGFITVPYLVEAMLHNYGFRGTMLLLGGISLNSVVGALLYQPVEWHNIRLRLHKTINKEDGNDLEDVPLGSRPASVLGPSTLSMDVIPAEEDDLTLGSSHGSNLTNSSVNGTLASEDADCEEHVIISRRGSVIISSMLDGRAQQLLLPVEEEAGNERRDVMLFQRESQDGNDSRATLKRPSISLANYGSNVLMFDNTIVDSSPRKAIGDHILKALHKVSDKFTNSDHEHTWSLLRQTPDEADEGDYSTFKPSTSSEPTHPAIRRCKSSCCLRLARLLNESLDLALLKDPIYVNIVLGLSVSFASDTIFFTVFPFHLAQLPWPGFSDKDVALCLSITAGADAVARLLLPIIADRLNVGPRAAYLFGCLSSAVVRSIFASVHGFVTILIISGVVGFLKGALVVNQSLTIADHCSLDRFAAAYSLFMVINGVITLCLGPLVG</sequence>
<name>A0A6L2PIZ2_COPFO</name>
<proteinExistence type="predicted"/>
<protein>
    <recommendedName>
        <fullName evidence="4">Major facilitator superfamily (MFS) profile domain-containing protein</fullName>
    </recommendedName>
</protein>
<dbReference type="SUPFAM" id="SSF103473">
    <property type="entry name" value="MFS general substrate transporter"/>
    <property type="match status" value="1"/>
</dbReference>
<evidence type="ECO:0008006" key="4">
    <source>
        <dbReference type="Google" id="ProtNLM"/>
    </source>
</evidence>
<evidence type="ECO:0000313" key="2">
    <source>
        <dbReference type="EMBL" id="GFG32519.1"/>
    </source>
</evidence>
<dbReference type="PANTHER" id="PTHR11360">
    <property type="entry name" value="MONOCARBOXYLATE TRANSPORTER"/>
    <property type="match status" value="1"/>
</dbReference>
<dbReference type="Gene3D" id="1.20.1250.20">
    <property type="entry name" value="MFS general substrate transporter like domains"/>
    <property type="match status" value="2"/>
</dbReference>